<dbReference type="Gene3D" id="2.60.120.200">
    <property type="match status" value="1"/>
</dbReference>
<dbReference type="SMART" id="SM01026">
    <property type="entry name" value="Beach"/>
    <property type="match status" value="1"/>
</dbReference>
<comment type="caution">
    <text evidence="5">The sequence shown here is derived from an EMBL/GenBank/DDBJ whole genome shotgun (WGS) entry which is preliminary data.</text>
</comment>
<dbReference type="Pfam" id="PF02138">
    <property type="entry name" value="Beach"/>
    <property type="match status" value="1"/>
</dbReference>
<feature type="repeat" description="WD" evidence="3">
    <location>
        <begin position="2321"/>
        <end position="2362"/>
    </location>
</feature>
<evidence type="ECO:0000256" key="3">
    <source>
        <dbReference type="PROSITE-ProRule" id="PRU00221"/>
    </source>
</evidence>
<evidence type="ECO:0000256" key="4">
    <source>
        <dbReference type="SAM" id="MobiDB-lite"/>
    </source>
</evidence>
<feature type="compositionally biased region" description="Acidic residues" evidence="4">
    <location>
        <begin position="1677"/>
        <end position="1692"/>
    </location>
</feature>
<feature type="region of interest" description="Disordered" evidence="4">
    <location>
        <begin position="1623"/>
        <end position="1692"/>
    </location>
</feature>
<proteinExistence type="predicted"/>
<dbReference type="SMART" id="SM00320">
    <property type="entry name" value="WD40"/>
    <property type="match status" value="3"/>
</dbReference>
<dbReference type="InterPro" id="IPR036372">
    <property type="entry name" value="BEACH_dom_sf"/>
</dbReference>
<protein>
    <submittedName>
        <fullName evidence="5">Uncharacterized protein</fullName>
    </submittedName>
</protein>
<dbReference type="InterPro" id="IPR036322">
    <property type="entry name" value="WD40_repeat_dom_sf"/>
</dbReference>
<feature type="compositionally biased region" description="Low complexity" evidence="4">
    <location>
        <begin position="891"/>
        <end position="903"/>
    </location>
</feature>
<dbReference type="SUPFAM" id="SSF50978">
    <property type="entry name" value="WD40 repeat-like"/>
    <property type="match status" value="1"/>
</dbReference>
<evidence type="ECO:0000256" key="1">
    <source>
        <dbReference type="ARBA" id="ARBA00022574"/>
    </source>
</evidence>
<dbReference type="PROSITE" id="PS50082">
    <property type="entry name" value="WD_REPEATS_2"/>
    <property type="match status" value="1"/>
</dbReference>
<dbReference type="Proteomes" id="UP001147746">
    <property type="component" value="Unassembled WGS sequence"/>
</dbReference>
<dbReference type="PROSITE" id="PS00678">
    <property type="entry name" value="WD_REPEATS_1"/>
    <property type="match status" value="1"/>
</dbReference>
<keyword evidence="1 3" id="KW-0853">WD repeat</keyword>
<reference evidence="5" key="2">
    <citation type="journal article" date="2023" name="IMA Fungus">
        <title>Comparative genomic study of the Penicillium genus elucidates a diverse pangenome and 15 lateral gene transfer events.</title>
        <authorList>
            <person name="Petersen C."/>
            <person name="Sorensen T."/>
            <person name="Nielsen M.R."/>
            <person name="Sondergaard T.E."/>
            <person name="Sorensen J.L."/>
            <person name="Fitzpatrick D.A."/>
            <person name="Frisvad J.C."/>
            <person name="Nielsen K.L."/>
        </authorList>
    </citation>
    <scope>NUCLEOTIDE SEQUENCE</scope>
    <source>
        <strain evidence="5">IBT 21472</strain>
    </source>
</reference>
<gene>
    <name evidence="5" type="ORF">N7476_002225</name>
</gene>
<dbReference type="InterPro" id="IPR019775">
    <property type="entry name" value="WD40_repeat_CS"/>
</dbReference>
<dbReference type="InterPro" id="IPR013320">
    <property type="entry name" value="ConA-like_dom_sf"/>
</dbReference>
<dbReference type="CDD" id="cd06071">
    <property type="entry name" value="Beach"/>
    <property type="match status" value="1"/>
</dbReference>
<dbReference type="InterPro" id="IPR023362">
    <property type="entry name" value="PH-BEACH_dom"/>
</dbReference>
<dbReference type="InterPro" id="IPR056252">
    <property type="entry name" value="Alfy-like_Arm-like"/>
</dbReference>
<dbReference type="InterPro" id="IPR015943">
    <property type="entry name" value="WD40/YVTN_repeat-like_dom_sf"/>
</dbReference>
<sequence>MPPLPPSPSGSTERLAAELAPTVDQLKGLGAGNAITLPQALAATEPLLRLRHTFIDDARPRTAKDAFRHLSGFQTLLDLADQLVELYDAEALSKDDRKSLLGIYKDVLGVLAEGLKDHFGNRRYFARRVAGGGIAVLERTLDLLAGKIDQAESDAQQLYGAVLAAALCQETVAGVFGTLCAKLQNKTESSKELQDTAGQILGSAETVEVAELLGPMIRVWLAHSSSGHDSLRLALPACLCQLAAQSRRNVVALHGTGMLTSILPLLFDDGRSDAEQALYQDLARYLSVQGMSSLDDAVLLYRRAHESSKVLKFLLSALKYSKEPPSIQFDLSLHGFCSVEFATLSRPFPPNASAGYTLAAWVRFDEFDLNTHTTIFGAFDASQTCFLLAYLEKDTRNFILQTSIRGTRPSVRFKSAKFESGRWYHICLVHKKPKLSSSSRASLFIDGEFVEQLKIDYPSTPVSNHPTRPPRIQAFFGTPQDLAMRLGKGVSTSRWSLANGILYDEAFSDDMVAVFYNLGPRYFGNFQDCLGSFQTYKASATLNLRNEHLHPGKEESSDIVTAIRRRASTLVRESSILINVSPVAVLDDDDSNNVDESQLIKSLSRQAAKSLHQLTKAGGNAVAINGATPAINDGLTQPQGVGILTGDPVIAVPRSLDDASWCLGGCAAVHLSLIQAANTAETTRLAVEALYEAVQDNWRNSEAMERENGYGILASLLREKLGFTAGNFTGNNRATALGCSPEEQNALTLDLLRLTLAFVGYDFERPNHSIITNPLAYRILLVDMDIWRLGELPLLKLYYSQFRVFATDSNYRRFNARRLGRMRVNKKLVETLKTGELTQETLEPCLSSFRSLIESNLSPDLLRSLALAITYALHKPKSPPSLQKKKSIRFAPASSRPGSSKSSDSAKYISAIALGKEMMRLYASILCNPIDPAPLKKFAKAVTNKWLLYLSCEDEPEIVVLASKILARLLVVHGSGYSKKFSEKNGGYTVLSHHLRRWWNIPVLWPICLSILFGRDIALLDLDRSFEVSELRNLFLGGGDLQIVYPEMLPVIMGMLKTGLKSAVLASDAVDQGASASDGSSSAHPKMSSCSLADVALTDQIKHGLSLLTSVVQFLAEARSKSQVFRDFTAQSNYVQELLAILYPAVVGSDAVSPNTEMNSRYSGLSFDESNLVLRPRSSTANIQANLQTSTVEFSSSPPDESTDNLRRGSFILVSSDKKHQPSCARIHRVIDPQFTANGAVPEHPLVKAIFGLVLAVFEDQLLERKDFSGLGLYHKTPPGFIEQQAYFNSWIFKCLLSTLKELPSSKPRLLQEPRTLTNLGRFATHLAEAVYEGWFMDGAAVTLEGVGSILEYLQRPDISPLKSIRLCSQAVATLQSTLYRVVLFQLSDAEDGEALSVLKRLNYWQVVLLSASETQSKYLHLFCYLLYTKLVSNDHDVRLAAASLWRVILVQRPDEMTVILSNGPVSLQRRLAEGFDSLVGLEDESFLNWIDDQRSDLDTLFFGIMSRSWDAFVLEENAKSEDSAKNRISKRKDRLKQWIHLEKFDEEVIRKHDATLPHWISNISASEFLKSQRSQQDSQDNSAFMWSAFSTLLLDLRRPGGLLADDKERKWRLDQTEGRSRMRLRVVPDESGERQEYRPKRKASEPPAVKIDTRMRALSEGEAPSTPTRLTAEPDSVGDLEQQDGQDGDADADTRSMLEENFEMIDDPKFELEDYEDKNRKVMRSLQRGDQVQNVCNLSRIIGLEAVEGLLIIGKDCIYILDGFFQRADGEIVNVWQAPSEERDPYVRMIAGRESNDRRSQEHETRSWKWSDLVSVSKRRFLFRDVALEIFFTDGTSYLLTFFSPRVRDDLSNQLGAKAPQVTGSAGHSRPEDIWRYETLRSQEDAPQSLGSKFASVFGHQASNPATRKWLRGEISNFHYLMLINTLAGRTFNDLTQYPVFPWVLADYTSEELDLTNPKTFRDLSKPMGCQTPDREAGFRERYNAFAEMGDDNAPPFHYGTHYSSAMIVSSYLIRLQPFVKSYLLLQGGTFDHADRLFYSIRKAWESASRSNMSDVRELIPEFFYLPEFLVNSNKYDFGLLQNMTTTIDSVELPPWAKGDPKIFTEKHREALESPYVSENLHHWIDLVFGSKQKGEAAVEAVNVFHHLSYKGAKDLDAIDDPVDKLATIGIIHNFGQTPHQIFQRTHAQREDQRYRTPRLDTLAESLTQMPLSLLDIEERVSTLSMKQDRLLCTAALRLNVPPTFDHYMEWGFFDGSVRFYATDSRKLLGHFEHLHIGQLSHASFADSRTLITCGTDCTISLWTVTAGSRSVDLQPIGSLFGHRAPVTTLAVSRSFSALLSASSDGQIMLWDLNRRCFVRALPANGIVDCARINDVTGDVIVCRGKRITMYTLNGELLVDQPVCDSADDYVLSCVFYEGVQNEWLERELVLTGHSRGVVNIWSKAIRGGRFELELIRQLHHTDSSRDNGANISVGISCILALPQVVYTGDEAGRVYEWNCIQRR</sequence>
<evidence type="ECO:0000313" key="6">
    <source>
        <dbReference type="Proteomes" id="UP001147746"/>
    </source>
</evidence>
<dbReference type="PROSITE" id="PS50197">
    <property type="entry name" value="BEACH"/>
    <property type="match status" value="1"/>
</dbReference>
<dbReference type="PROSITE" id="PS51783">
    <property type="entry name" value="PH_BEACH"/>
    <property type="match status" value="1"/>
</dbReference>
<dbReference type="EMBL" id="JAPZBO010000002">
    <property type="protein sequence ID" value="KAJ5323625.1"/>
    <property type="molecule type" value="Genomic_DNA"/>
</dbReference>
<dbReference type="Gene3D" id="1.10.1540.10">
    <property type="entry name" value="BEACH domain"/>
    <property type="match status" value="1"/>
</dbReference>
<keyword evidence="6" id="KW-1185">Reference proteome</keyword>
<dbReference type="Pfam" id="PF23295">
    <property type="entry name" value="Arm_4"/>
    <property type="match status" value="1"/>
</dbReference>
<dbReference type="SUPFAM" id="SSF81837">
    <property type="entry name" value="BEACH domain"/>
    <property type="match status" value="1"/>
</dbReference>
<dbReference type="InterPro" id="IPR051944">
    <property type="entry name" value="BEACH_domain_protein"/>
</dbReference>
<dbReference type="InterPro" id="IPR011993">
    <property type="entry name" value="PH-like_dom_sf"/>
</dbReference>
<dbReference type="Pfam" id="PF13385">
    <property type="entry name" value="Laminin_G_3"/>
    <property type="match status" value="1"/>
</dbReference>
<dbReference type="SUPFAM" id="SSF50729">
    <property type="entry name" value="PH domain-like"/>
    <property type="match status" value="1"/>
</dbReference>
<dbReference type="Gene3D" id="2.130.10.10">
    <property type="entry name" value="YVTN repeat-like/Quinoprotein amine dehydrogenase"/>
    <property type="match status" value="1"/>
</dbReference>
<dbReference type="Gene3D" id="2.30.29.30">
    <property type="entry name" value="Pleckstrin-homology domain (PH domain)/Phosphotyrosine-binding domain (PTB)"/>
    <property type="match status" value="1"/>
</dbReference>
<reference evidence="5" key="1">
    <citation type="submission" date="2022-12" db="EMBL/GenBank/DDBJ databases">
        <authorList>
            <person name="Petersen C."/>
        </authorList>
    </citation>
    <scope>NUCLEOTIDE SEQUENCE</scope>
    <source>
        <strain evidence="5">IBT 21472</strain>
    </source>
</reference>
<dbReference type="CDD" id="cd01201">
    <property type="entry name" value="PH_BEACH"/>
    <property type="match status" value="1"/>
</dbReference>
<dbReference type="InterPro" id="IPR001680">
    <property type="entry name" value="WD40_rpt"/>
</dbReference>
<dbReference type="PROSITE" id="PS50294">
    <property type="entry name" value="WD_REPEATS_REGION"/>
    <property type="match status" value="1"/>
</dbReference>
<evidence type="ECO:0000256" key="2">
    <source>
        <dbReference type="ARBA" id="ARBA00022737"/>
    </source>
</evidence>
<dbReference type="Pfam" id="PF14844">
    <property type="entry name" value="PH_BEACH"/>
    <property type="match status" value="1"/>
</dbReference>
<feature type="compositionally biased region" description="Basic and acidic residues" evidence="4">
    <location>
        <begin position="1623"/>
        <end position="1645"/>
    </location>
</feature>
<accession>A0A9W9HJS1</accession>
<dbReference type="OrthoDB" id="26681at2759"/>
<dbReference type="FunFam" id="1.10.1540.10:FF:000002">
    <property type="entry name" value="WD repeat and FYVE domain containing 3"/>
    <property type="match status" value="1"/>
</dbReference>
<name>A0A9W9HJS1_9EURO</name>
<keyword evidence="2" id="KW-0677">Repeat</keyword>
<dbReference type="InterPro" id="IPR000409">
    <property type="entry name" value="BEACH_dom"/>
</dbReference>
<dbReference type="PANTHER" id="PTHR46108:SF4">
    <property type="entry name" value="BLUE CHEESE"/>
    <property type="match status" value="1"/>
</dbReference>
<organism evidence="5 6">
    <name type="scientific">Penicillium atrosanguineum</name>
    <dbReference type="NCBI Taxonomy" id="1132637"/>
    <lineage>
        <taxon>Eukaryota</taxon>
        <taxon>Fungi</taxon>
        <taxon>Dikarya</taxon>
        <taxon>Ascomycota</taxon>
        <taxon>Pezizomycotina</taxon>
        <taxon>Eurotiomycetes</taxon>
        <taxon>Eurotiomycetidae</taxon>
        <taxon>Eurotiales</taxon>
        <taxon>Aspergillaceae</taxon>
        <taxon>Penicillium</taxon>
    </lineage>
</organism>
<dbReference type="Pfam" id="PF00400">
    <property type="entry name" value="WD40"/>
    <property type="match status" value="1"/>
</dbReference>
<evidence type="ECO:0000313" key="5">
    <source>
        <dbReference type="EMBL" id="KAJ5323625.1"/>
    </source>
</evidence>
<dbReference type="SUPFAM" id="SSF49899">
    <property type="entry name" value="Concanavalin A-like lectins/glucanases"/>
    <property type="match status" value="1"/>
</dbReference>
<dbReference type="PANTHER" id="PTHR46108">
    <property type="entry name" value="BLUE CHEESE"/>
    <property type="match status" value="1"/>
</dbReference>
<feature type="region of interest" description="Disordered" evidence="4">
    <location>
        <begin position="877"/>
        <end position="903"/>
    </location>
</feature>